<keyword evidence="4" id="KW-1185">Reference proteome</keyword>
<evidence type="ECO:0000313" key="4">
    <source>
        <dbReference type="Proteomes" id="UP000789759"/>
    </source>
</evidence>
<organism evidence="3 4">
    <name type="scientific">Cetraspora pellucida</name>
    <dbReference type="NCBI Taxonomy" id="1433469"/>
    <lineage>
        <taxon>Eukaryota</taxon>
        <taxon>Fungi</taxon>
        <taxon>Fungi incertae sedis</taxon>
        <taxon>Mucoromycota</taxon>
        <taxon>Glomeromycotina</taxon>
        <taxon>Glomeromycetes</taxon>
        <taxon>Diversisporales</taxon>
        <taxon>Gigasporaceae</taxon>
        <taxon>Cetraspora</taxon>
    </lineage>
</organism>
<dbReference type="InterPro" id="IPR003034">
    <property type="entry name" value="SAP_dom"/>
</dbReference>
<gene>
    <name evidence="3" type="ORF">CPELLU_LOCUS437</name>
</gene>
<name>A0A9N8VNM4_9GLOM</name>
<dbReference type="EMBL" id="CAJVQA010000123">
    <property type="protein sequence ID" value="CAG8456977.1"/>
    <property type="molecule type" value="Genomic_DNA"/>
</dbReference>
<proteinExistence type="predicted"/>
<accession>A0A9N8VNM4</accession>
<dbReference type="AlphaFoldDB" id="A0A9N8VNM4"/>
<feature type="domain" description="SAP" evidence="2">
    <location>
        <begin position="33"/>
        <end position="67"/>
    </location>
</feature>
<reference evidence="3" key="1">
    <citation type="submission" date="2021-06" db="EMBL/GenBank/DDBJ databases">
        <authorList>
            <person name="Kallberg Y."/>
            <person name="Tangrot J."/>
            <person name="Rosling A."/>
        </authorList>
    </citation>
    <scope>NUCLEOTIDE SEQUENCE</scope>
    <source>
        <strain evidence="3">FL966</strain>
    </source>
</reference>
<comment type="caution">
    <text evidence="3">The sequence shown here is derived from an EMBL/GenBank/DDBJ whole genome shotgun (WGS) entry which is preliminary data.</text>
</comment>
<evidence type="ECO:0000313" key="3">
    <source>
        <dbReference type="EMBL" id="CAG8456977.1"/>
    </source>
</evidence>
<dbReference type="PROSITE" id="PS50800">
    <property type="entry name" value="SAP"/>
    <property type="match status" value="1"/>
</dbReference>
<protein>
    <submittedName>
        <fullName evidence="3">20186_t:CDS:1</fullName>
    </submittedName>
</protein>
<dbReference type="Proteomes" id="UP000789759">
    <property type="component" value="Unassembled WGS sequence"/>
</dbReference>
<evidence type="ECO:0000256" key="1">
    <source>
        <dbReference type="SAM" id="MobiDB-lite"/>
    </source>
</evidence>
<feature type="region of interest" description="Disordered" evidence="1">
    <location>
        <begin position="143"/>
        <end position="170"/>
    </location>
</feature>
<sequence>MSFEDLLEEVLNLSMHDISVKPDSADMTFKNSLDRLTLDTLRILCNAEGLSVSGFKKELADHFALKMASKIKEKESVKLPNSFQVNEDCDNQARDRLKGNNHRFDRAQVFDQSVEFGKMLERVADDTPEKIFEEIITSNVNESNRRDKSSLQLAGNQNENKSWPEVKMDRPRDQAREIAYMRAYMLRVVNKEGWDVASALKDPASKDPLEASLKEKLMLARQSVRSKKRKTDYSSVATSSMTYPFTSQAHLNPYAQFMQPVQKSYLDQSSMPFYHTTVPQQQLPSQLSQFPSYSQMIQQFFGRQLPVQERVLQKPKLKINCSKSGMAKELLMHVKSLVFNSIGPSQRSCLNKAYDYFRKFCGWAGVAEE</sequence>
<evidence type="ECO:0000259" key="2">
    <source>
        <dbReference type="PROSITE" id="PS50800"/>
    </source>
</evidence>
<feature type="compositionally biased region" description="Polar residues" evidence="1">
    <location>
        <begin position="150"/>
        <end position="161"/>
    </location>
</feature>